<dbReference type="InterPro" id="IPR036396">
    <property type="entry name" value="Cyt_P450_sf"/>
</dbReference>
<evidence type="ECO:0000256" key="6">
    <source>
        <dbReference type="RuleBase" id="RU000461"/>
    </source>
</evidence>
<dbReference type="PRINTS" id="PR00463">
    <property type="entry name" value="EP450I"/>
</dbReference>
<comment type="cofactor">
    <cofactor evidence="1 5">
        <name>heme</name>
        <dbReference type="ChEBI" id="CHEBI:30413"/>
    </cofactor>
</comment>
<evidence type="ECO:0000256" key="1">
    <source>
        <dbReference type="ARBA" id="ARBA00001971"/>
    </source>
</evidence>
<sequence length="143" mass="16175">MIDVAAIGRHPGYWSPSTTPEDNTNEERSPAHDFNPAHWLDPIDKSVAFPFSVGHRMCPGKRFAEVEMCAILARVFSQFSLRLEANQADVLEAEGPKGHEKAWLKERTRERATKALCEGMGFGHGIYPKMHVQFKIVQRSKLE</sequence>
<evidence type="ECO:0000256" key="4">
    <source>
        <dbReference type="ARBA" id="ARBA00023004"/>
    </source>
</evidence>
<dbReference type="GO" id="GO:0016705">
    <property type="term" value="F:oxidoreductase activity, acting on paired donors, with incorporation or reduction of molecular oxygen"/>
    <property type="evidence" value="ECO:0007669"/>
    <property type="project" value="InterPro"/>
</dbReference>
<protein>
    <recommendedName>
        <fullName evidence="10">Cytochrome P450</fullName>
    </recommendedName>
</protein>
<keyword evidence="4 5" id="KW-0408">Iron</keyword>
<evidence type="ECO:0000313" key="9">
    <source>
        <dbReference type="Proteomes" id="UP000240883"/>
    </source>
</evidence>
<gene>
    <name evidence="8" type="ORF">BS50DRAFT_615908</name>
</gene>
<dbReference type="InterPro" id="IPR017972">
    <property type="entry name" value="Cyt_P450_CS"/>
</dbReference>
<dbReference type="GO" id="GO:0020037">
    <property type="term" value="F:heme binding"/>
    <property type="evidence" value="ECO:0007669"/>
    <property type="project" value="InterPro"/>
</dbReference>
<feature type="binding site" description="axial binding residue" evidence="5">
    <location>
        <position position="58"/>
    </location>
    <ligand>
        <name>heme</name>
        <dbReference type="ChEBI" id="CHEBI:30413"/>
    </ligand>
    <ligandPart>
        <name>Fe</name>
        <dbReference type="ChEBI" id="CHEBI:18248"/>
    </ligandPart>
</feature>
<evidence type="ECO:0000256" key="3">
    <source>
        <dbReference type="ARBA" id="ARBA00022723"/>
    </source>
</evidence>
<reference evidence="8 9" key="1">
    <citation type="journal article" date="2018" name="Front. Microbiol.">
        <title>Genome-Wide Analysis of Corynespora cassiicola Leaf Fall Disease Putative Effectors.</title>
        <authorList>
            <person name="Lopez D."/>
            <person name="Ribeiro S."/>
            <person name="Label P."/>
            <person name="Fumanal B."/>
            <person name="Venisse J.S."/>
            <person name="Kohler A."/>
            <person name="de Oliveira R.R."/>
            <person name="Labutti K."/>
            <person name="Lipzen A."/>
            <person name="Lail K."/>
            <person name="Bauer D."/>
            <person name="Ohm R.A."/>
            <person name="Barry K.W."/>
            <person name="Spatafora J."/>
            <person name="Grigoriev I.V."/>
            <person name="Martin F.M."/>
            <person name="Pujade-Renaud V."/>
        </authorList>
    </citation>
    <scope>NUCLEOTIDE SEQUENCE [LARGE SCALE GENOMIC DNA]</scope>
    <source>
        <strain evidence="8 9">Philippines</strain>
    </source>
</reference>
<evidence type="ECO:0000256" key="5">
    <source>
        <dbReference type="PIRSR" id="PIRSR602401-1"/>
    </source>
</evidence>
<dbReference type="PANTHER" id="PTHR24305">
    <property type="entry name" value="CYTOCHROME P450"/>
    <property type="match status" value="1"/>
</dbReference>
<keyword evidence="3 5" id="KW-0479">Metal-binding</keyword>
<dbReference type="Pfam" id="PF00067">
    <property type="entry name" value="p450"/>
    <property type="match status" value="1"/>
</dbReference>
<evidence type="ECO:0008006" key="10">
    <source>
        <dbReference type="Google" id="ProtNLM"/>
    </source>
</evidence>
<feature type="region of interest" description="Disordered" evidence="7">
    <location>
        <begin position="11"/>
        <end position="30"/>
    </location>
</feature>
<proteinExistence type="inferred from homology"/>
<keyword evidence="6" id="KW-0503">Monooxygenase</keyword>
<evidence type="ECO:0000256" key="2">
    <source>
        <dbReference type="ARBA" id="ARBA00010617"/>
    </source>
</evidence>
<evidence type="ECO:0000313" key="8">
    <source>
        <dbReference type="EMBL" id="PSN75190.1"/>
    </source>
</evidence>
<comment type="similarity">
    <text evidence="2 6">Belongs to the cytochrome P450 family.</text>
</comment>
<accession>A0A2T2PC14</accession>
<dbReference type="PANTHER" id="PTHR24305:SF166">
    <property type="entry name" value="CYTOCHROME P450 12A4, MITOCHONDRIAL-RELATED"/>
    <property type="match status" value="1"/>
</dbReference>
<dbReference type="OrthoDB" id="1470350at2759"/>
<dbReference type="SUPFAM" id="SSF48264">
    <property type="entry name" value="Cytochrome P450"/>
    <property type="match status" value="1"/>
</dbReference>
<name>A0A2T2PC14_CORCC</name>
<keyword evidence="9" id="KW-1185">Reference proteome</keyword>
<organism evidence="8 9">
    <name type="scientific">Corynespora cassiicola Philippines</name>
    <dbReference type="NCBI Taxonomy" id="1448308"/>
    <lineage>
        <taxon>Eukaryota</taxon>
        <taxon>Fungi</taxon>
        <taxon>Dikarya</taxon>
        <taxon>Ascomycota</taxon>
        <taxon>Pezizomycotina</taxon>
        <taxon>Dothideomycetes</taxon>
        <taxon>Pleosporomycetidae</taxon>
        <taxon>Pleosporales</taxon>
        <taxon>Corynesporascaceae</taxon>
        <taxon>Corynespora</taxon>
    </lineage>
</organism>
<dbReference type="PROSITE" id="PS00086">
    <property type="entry name" value="CYTOCHROME_P450"/>
    <property type="match status" value="1"/>
</dbReference>
<dbReference type="EMBL" id="KZ678128">
    <property type="protein sequence ID" value="PSN75190.1"/>
    <property type="molecule type" value="Genomic_DNA"/>
</dbReference>
<dbReference type="Gene3D" id="1.10.630.10">
    <property type="entry name" value="Cytochrome P450"/>
    <property type="match status" value="1"/>
</dbReference>
<dbReference type="GO" id="GO:0005506">
    <property type="term" value="F:iron ion binding"/>
    <property type="evidence" value="ECO:0007669"/>
    <property type="project" value="InterPro"/>
</dbReference>
<dbReference type="GO" id="GO:0004497">
    <property type="term" value="F:monooxygenase activity"/>
    <property type="evidence" value="ECO:0007669"/>
    <property type="project" value="UniProtKB-KW"/>
</dbReference>
<keyword evidence="5 6" id="KW-0349">Heme</keyword>
<dbReference type="InterPro" id="IPR001128">
    <property type="entry name" value="Cyt_P450"/>
</dbReference>
<dbReference type="AlphaFoldDB" id="A0A2T2PC14"/>
<dbReference type="Proteomes" id="UP000240883">
    <property type="component" value="Unassembled WGS sequence"/>
</dbReference>
<evidence type="ECO:0000256" key="7">
    <source>
        <dbReference type="SAM" id="MobiDB-lite"/>
    </source>
</evidence>
<keyword evidence="6" id="KW-0560">Oxidoreductase</keyword>
<dbReference type="InterPro" id="IPR050121">
    <property type="entry name" value="Cytochrome_P450_monoxygenase"/>
</dbReference>
<dbReference type="InterPro" id="IPR002401">
    <property type="entry name" value="Cyt_P450_E_grp-I"/>
</dbReference>
<dbReference type="STRING" id="1448308.A0A2T2PC14"/>